<dbReference type="InterPro" id="IPR000847">
    <property type="entry name" value="LysR_HTH_N"/>
</dbReference>
<dbReference type="CDD" id="cd05466">
    <property type="entry name" value="PBP2_LTTR_substrate"/>
    <property type="match status" value="1"/>
</dbReference>
<gene>
    <name evidence="6" type="ORF">LNL84_11560</name>
</gene>
<keyword evidence="3" id="KW-0238">DNA-binding</keyword>
<evidence type="ECO:0000256" key="3">
    <source>
        <dbReference type="ARBA" id="ARBA00023125"/>
    </source>
</evidence>
<evidence type="ECO:0000256" key="2">
    <source>
        <dbReference type="ARBA" id="ARBA00023015"/>
    </source>
</evidence>
<evidence type="ECO:0000313" key="6">
    <source>
        <dbReference type="EMBL" id="MCJ2377468.1"/>
    </source>
</evidence>
<dbReference type="InterPro" id="IPR005119">
    <property type="entry name" value="LysR_subst-bd"/>
</dbReference>
<protein>
    <submittedName>
        <fullName evidence="6">LysR family transcriptional regulator</fullName>
    </submittedName>
</protein>
<dbReference type="Gene3D" id="1.10.10.10">
    <property type="entry name" value="Winged helix-like DNA-binding domain superfamily/Winged helix DNA-binding domain"/>
    <property type="match status" value="1"/>
</dbReference>
<dbReference type="GO" id="GO:0003700">
    <property type="term" value="F:DNA-binding transcription factor activity"/>
    <property type="evidence" value="ECO:0007669"/>
    <property type="project" value="InterPro"/>
</dbReference>
<dbReference type="Proteomes" id="UP001139488">
    <property type="component" value="Unassembled WGS sequence"/>
</dbReference>
<evidence type="ECO:0000256" key="1">
    <source>
        <dbReference type="ARBA" id="ARBA00009437"/>
    </source>
</evidence>
<dbReference type="EMBL" id="JAJNNZ010000008">
    <property type="protein sequence ID" value="MCJ2377468.1"/>
    <property type="molecule type" value="Genomic_DNA"/>
</dbReference>
<dbReference type="RefSeq" id="WP_244357442.1">
    <property type="nucleotide sequence ID" value="NZ_JAJNNZ010000008.1"/>
</dbReference>
<comment type="similarity">
    <text evidence="1">Belongs to the LysR transcriptional regulatory family.</text>
</comment>
<dbReference type="InterPro" id="IPR036390">
    <property type="entry name" value="WH_DNA-bd_sf"/>
</dbReference>
<dbReference type="SUPFAM" id="SSF53850">
    <property type="entry name" value="Periplasmic binding protein-like II"/>
    <property type="match status" value="1"/>
</dbReference>
<name>A0A9X1WE11_9VIBR</name>
<sequence>MVNVDHVSLFVASVECGSFSGAARAKGKSLSTVSFAISSLEDKLGLSLFDRKSKYPTLTKEGEALYRVSRNLLSQSERLVSLANGLLNEVEDTLTIGIDDVVPFEVIESGIIKLQNKYPNVRINIIRHSVSELKQLHKEGKIQLLIVLSEGTSDDGCEFIHFANFDVVAICSPESPLSETPHIDAEYLASQRQICCDTMKSNPGFQQYIVGTDTWEVSDFEDLIRLVELDMGWAAVPKPIAERYISLGTVTRFDTTKVSRASDILAVDLRYNVTASQGVALRYLIEQLSAN</sequence>
<dbReference type="InterPro" id="IPR036388">
    <property type="entry name" value="WH-like_DNA-bd_sf"/>
</dbReference>
<dbReference type="Pfam" id="PF03466">
    <property type="entry name" value="LysR_substrate"/>
    <property type="match status" value="1"/>
</dbReference>
<dbReference type="Gene3D" id="3.40.190.290">
    <property type="match status" value="1"/>
</dbReference>
<keyword evidence="7" id="KW-1185">Reference proteome</keyword>
<evidence type="ECO:0000256" key="4">
    <source>
        <dbReference type="ARBA" id="ARBA00023163"/>
    </source>
</evidence>
<dbReference type="PROSITE" id="PS50931">
    <property type="entry name" value="HTH_LYSR"/>
    <property type="match status" value="1"/>
</dbReference>
<evidence type="ECO:0000259" key="5">
    <source>
        <dbReference type="PROSITE" id="PS50931"/>
    </source>
</evidence>
<dbReference type="AlphaFoldDB" id="A0A9X1WE11"/>
<proteinExistence type="inferred from homology"/>
<dbReference type="PANTHER" id="PTHR30126:SF91">
    <property type="entry name" value="LYSR FAMILY TRANSCRIPTIONAL REGULATOR"/>
    <property type="match status" value="1"/>
</dbReference>
<organism evidence="6 7">
    <name type="scientific">Vibrio gelatinilyticus</name>
    <dbReference type="NCBI Taxonomy" id="2893468"/>
    <lineage>
        <taxon>Bacteria</taxon>
        <taxon>Pseudomonadati</taxon>
        <taxon>Pseudomonadota</taxon>
        <taxon>Gammaproteobacteria</taxon>
        <taxon>Vibrionales</taxon>
        <taxon>Vibrionaceae</taxon>
        <taxon>Vibrio</taxon>
    </lineage>
</organism>
<reference evidence="6" key="1">
    <citation type="submission" date="2021-11" db="EMBL/GenBank/DDBJ databases">
        <title>Vibrio ZSDE26 sp. nov. and Vibrio ZSDZ34 sp. nov., isolated from coastal seawater in Qingdao.</title>
        <authorList>
            <person name="Zhang P."/>
        </authorList>
    </citation>
    <scope>NUCLEOTIDE SEQUENCE</scope>
    <source>
        <strain evidence="6">ZSDZ34</strain>
    </source>
</reference>
<dbReference type="GO" id="GO:0000976">
    <property type="term" value="F:transcription cis-regulatory region binding"/>
    <property type="evidence" value="ECO:0007669"/>
    <property type="project" value="TreeGrafter"/>
</dbReference>
<evidence type="ECO:0000313" key="7">
    <source>
        <dbReference type="Proteomes" id="UP001139488"/>
    </source>
</evidence>
<keyword evidence="4" id="KW-0804">Transcription</keyword>
<dbReference type="Pfam" id="PF00126">
    <property type="entry name" value="HTH_1"/>
    <property type="match status" value="1"/>
</dbReference>
<dbReference type="PANTHER" id="PTHR30126">
    <property type="entry name" value="HTH-TYPE TRANSCRIPTIONAL REGULATOR"/>
    <property type="match status" value="1"/>
</dbReference>
<comment type="caution">
    <text evidence="6">The sequence shown here is derived from an EMBL/GenBank/DDBJ whole genome shotgun (WGS) entry which is preliminary data.</text>
</comment>
<keyword evidence="2" id="KW-0805">Transcription regulation</keyword>
<feature type="domain" description="HTH lysR-type" evidence="5">
    <location>
        <begin position="2"/>
        <end position="59"/>
    </location>
</feature>
<accession>A0A9X1WE11</accession>
<dbReference type="SUPFAM" id="SSF46785">
    <property type="entry name" value="Winged helix' DNA-binding domain"/>
    <property type="match status" value="1"/>
</dbReference>